<organism evidence="1 2">
    <name type="scientific">Marinomonas alcarazii</name>
    <dbReference type="NCBI Taxonomy" id="491949"/>
    <lineage>
        <taxon>Bacteria</taxon>
        <taxon>Pseudomonadati</taxon>
        <taxon>Pseudomonadota</taxon>
        <taxon>Gammaproteobacteria</taxon>
        <taxon>Oceanospirillales</taxon>
        <taxon>Oceanospirillaceae</taxon>
        <taxon>Marinomonas</taxon>
    </lineage>
</organism>
<accession>A0A318V7E9</accession>
<protein>
    <submittedName>
        <fullName evidence="1">Nucleoid associated protein NdpA</fullName>
    </submittedName>
</protein>
<dbReference type="EMBL" id="QKLW01000001">
    <property type="protein sequence ID" value="PYF84616.1"/>
    <property type="molecule type" value="Genomic_DNA"/>
</dbReference>
<keyword evidence="2" id="KW-1185">Reference proteome</keyword>
<evidence type="ECO:0000313" key="2">
    <source>
        <dbReference type="Proteomes" id="UP000247551"/>
    </source>
</evidence>
<dbReference type="Proteomes" id="UP000247551">
    <property type="component" value="Unassembled WGS sequence"/>
</dbReference>
<dbReference type="RefSeq" id="WP_110572173.1">
    <property type="nucleotide sequence ID" value="NZ_QKLW01000001.1"/>
</dbReference>
<gene>
    <name evidence="1" type="ORF">DFP75_101655</name>
</gene>
<name>A0A318V7E9_9GAMM</name>
<reference evidence="1 2" key="1">
    <citation type="submission" date="2018-06" db="EMBL/GenBank/DDBJ databases">
        <title>Genomic Encyclopedia of Type Strains, Phase III (KMG-III): the genomes of soil and plant-associated and newly described type strains.</title>
        <authorList>
            <person name="Whitman W."/>
        </authorList>
    </citation>
    <scope>NUCLEOTIDE SEQUENCE [LARGE SCALE GENOMIC DNA]</scope>
    <source>
        <strain evidence="1 2">CECT 7730</strain>
    </source>
</reference>
<dbReference type="InterPro" id="IPR007358">
    <property type="entry name" value="Nucleoid_associated_NdpA"/>
</dbReference>
<dbReference type="GO" id="GO:0009295">
    <property type="term" value="C:nucleoid"/>
    <property type="evidence" value="ECO:0007669"/>
    <property type="project" value="InterPro"/>
</dbReference>
<dbReference type="AlphaFoldDB" id="A0A318V7E9"/>
<dbReference type="Pfam" id="PF04245">
    <property type="entry name" value="NA37"/>
    <property type="match status" value="1"/>
</dbReference>
<comment type="caution">
    <text evidence="1">The sequence shown here is derived from an EMBL/GenBank/DDBJ whole genome shotgun (WGS) entry which is preliminary data.</text>
</comment>
<proteinExistence type="predicted"/>
<sequence length="365" mass="41873">MQFLNAKINQIIIHQIFKKNKELQIQQAPSKSTAYTEFDDSAMSNFRSRVSDALGENTKAVEMIIERQDATSLSRLVDRAINEDNEAFINSSFEIAKLLDKAQKKASYPGGIVVVFTGTCNFPDTPFLGIIKAETHNAYQKLVDPDTNKISLNYIEDVLLTPSARLYKTAAFLQKRNFQPDNEDLNRSWEVWVSDYQISQAEGKAAAYYFYNGFLGFTYPDTSARRTKLFFELTKKFISELEIDEEEKNDYINALISYIKVNTSPIISPVDFSNDYLNEDIREDLIESLEDNGLPRENFTKDVEHIKKSLKLRKLSFNSNIKLTASPEVFKEKISFESIKGTPDERGNIPEWTQIIVKEKITNQE</sequence>
<evidence type="ECO:0000313" key="1">
    <source>
        <dbReference type="EMBL" id="PYF84616.1"/>
    </source>
</evidence>